<feature type="compositionally biased region" description="Gly residues" evidence="1">
    <location>
        <begin position="71"/>
        <end position="89"/>
    </location>
</feature>
<comment type="caution">
    <text evidence="3">The sequence shown here is derived from an EMBL/GenBank/DDBJ whole genome shotgun (WGS) entry which is preliminary data.</text>
</comment>
<feature type="chain" id="PRO_5046475418" evidence="2">
    <location>
        <begin position="33"/>
        <end position="196"/>
    </location>
</feature>
<dbReference type="RefSeq" id="WP_359350578.1">
    <property type="nucleotide sequence ID" value="NZ_JBEYXV010000009.1"/>
</dbReference>
<keyword evidence="2" id="KW-0732">Signal</keyword>
<gene>
    <name evidence="3" type="ORF">ABZ921_19635</name>
</gene>
<reference evidence="3 4" key="1">
    <citation type="submission" date="2024-06" db="EMBL/GenBank/DDBJ databases">
        <title>The Natural Products Discovery Center: Release of the First 8490 Sequenced Strains for Exploring Actinobacteria Biosynthetic Diversity.</title>
        <authorList>
            <person name="Kalkreuter E."/>
            <person name="Kautsar S.A."/>
            <person name="Yang D."/>
            <person name="Bader C.D."/>
            <person name="Teijaro C.N."/>
            <person name="Fluegel L."/>
            <person name="Davis C.M."/>
            <person name="Simpson J.R."/>
            <person name="Lauterbach L."/>
            <person name="Steele A.D."/>
            <person name="Gui C."/>
            <person name="Meng S."/>
            <person name="Li G."/>
            <person name="Viehrig K."/>
            <person name="Ye F."/>
            <person name="Su P."/>
            <person name="Kiefer A.F."/>
            <person name="Nichols A."/>
            <person name="Cepeda A.J."/>
            <person name="Yan W."/>
            <person name="Fan B."/>
            <person name="Jiang Y."/>
            <person name="Adhikari A."/>
            <person name="Zheng C.-J."/>
            <person name="Schuster L."/>
            <person name="Cowan T.M."/>
            <person name="Smanski M.J."/>
            <person name="Chevrette M.G."/>
            <person name="De Carvalho L.P.S."/>
            <person name="Shen B."/>
        </authorList>
    </citation>
    <scope>NUCLEOTIDE SEQUENCE [LARGE SCALE GENOMIC DNA]</scope>
    <source>
        <strain evidence="3 4">NPDC046838</strain>
    </source>
</reference>
<accession>A0ABV3BR00</accession>
<sequence>MPPHMTVNKKKAGVVVLTAAGCLAALGTVAVAAPAFKDSALMPDAVSEHVFKEKTKSFATVADAPTPGPGTESGTGSGSGSGSGSGKGDQGFVLPAWIPKDAKNIKVKVKTDGAAKLIRFTVGETGLGAEVSQGAEASRGEARVPVGAPRLDAPWWPDRTPRDARTESGDRYQYRVAVQGNTAYAWTNGELSSGGR</sequence>
<proteinExistence type="predicted"/>
<evidence type="ECO:0000256" key="2">
    <source>
        <dbReference type="SAM" id="SignalP"/>
    </source>
</evidence>
<organism evidence="3 4">
    <name type="scientific">Streptomyces atriruber</name>
    <dbReference type="NCBI Taxonomy" id="545121"/>
    <lineage>
        <taxon>Bacteria</taxon>
        <taxon>Bacillati</taxon>
        <taxon>Actinomycetota</taxon>
        <taxon>Actinomycetes</taxon>
        <taxon>Kitasatosporales</taxon>
        <taxon>Streptomycetaceae</taxon>
        <taxon>Streptomyces</taxon>
    </lineage>
</organism>
<evidence type="ECO:0000313" key="3">
    <source>
        <dbReference type="EMBL" id="MEU6822845.1"/>
    </source>
</evidence>
<evidence type="ECO:0000256" key="1">
    <source>
        <dbReference type="SAM" id="MobiDB-lite"/>
    </source>
</evidence>
<dbReference type="Proteomes" id="UP001551176">
    <property type="component" value="Unassembled WGS sequence"/>
</dbReference>
<evidence type="ECO:0000313" key="4">
    <source>
        <dbReference type="Proteomes" id="UP001551176"/>
    </source>
</evidence>
<protein>
    <submittedName>
        <fullName evidence="3">Uncharacterized protein</fullName>
    </submittedName>
</protein>
<name>A0ABV3BR00_9ACTN</name>
<dbReference type="EMBL" id="JBEYXV010000009">
    <property type="protein sequence ID" value="MEU6822845.1"/>
    <property type="molecule type" value="Genomic_DNA"/>
</dbReference>
<feature type="signal peptide" evidence="2">
    <location>
        <begin position="1"/>
        <end position="32"/>
    </location>
</feature>
<keyword evidence="4" id="KW-1185">Reference proteome</keyword>
<feature type="region of interest" description="Disordered" evidence="1">
    <location>
        <begin position="58"/>
        <end position="92"/>
    </location>
</feature>